<gene>
    <name evidence="2" type="ORF">LEL_02398</name>
</gene>
<name>A0A162K7C7_CORDF</name>
<feature type="compositionally biased region" description="Polar residues" evidence="1">
    <location>
        <begin position="1"/>
        <end position="15"/>
    </location>
</feature>
<dbReference type="EMBL" id="AZHF01000002">
    <property type="protein sequence ID" value="OAA78912.1"/>
    <property type="molecule type" value="Genomic_DNA"/>
</dbReference>
<keyword evidence="3" id="KW-1185">Reference proteome</keyword>
<feature type="compositionally biased region" description="Low complexity" evidence="1">
    <location>
        <begin position="19"/>
        <end position="51"/>
    </location>
</feature>
<dbReference type="Proteomes" id="UP000076881">
    <property type="component" value="Unassembled WGS sequence"/>
</dbReference>
<feature type="region of interest" description="Disordered" evidence="1">
    <location>
        <begin position="1"/>
        <end position="171"/>
    </location>
</feature>
<evidence type="ECO:0000313" key="3">
    <source>
        <dbReference type="Proteomes" id="UP000076881"/>
    </source>
</evidence>
<proteinExistence type="predicted"/>
<evidence type="ECO:0000313" key="2">
    <source>
        <dbReference type="EMBL" id="OAA78912.1"/>
    </source>
</evidence>
<reference evidence="2 3" key="1">
    <citation type="journal article" date="2016" name="Genome Biol. Evol.">
        <title>Divergent and convergent evolution of fungal pathogenicity.</title>
        <authorList>
            <person name="Shang Y."/>
            <person name="Xiao G."/>
            <person name="Zheng P."/>
            <person name="Cen K."/>
            <person name="Zhan S."/>
            <person name="Wang C."/>
        </authorList>
    </citation>
    <scope>NUCLEOTIDE SEQUENCE [LARGE SCALE GENOMIC DNA]</scope>
    <source>
        <strain evidence="2 3">RCEF 1005</strain>
    </source>
</reference>
<organism evidence="2 3">
    <name type="scientific">Akanthomyces lecanii RCEF 1005</name>
    <dbReference type="NCBI Taxonomy" id="1081108"/>
    <lineage>
        <taxon>Eukaryota</taxon>
        <taxon>Fungi</taxon>
        <taxon>Dikarya</taxon>
        <taxon>Ascomycota</taxon>
        <taxon>Pezizomycotina</taxon>
        <taxon>Sordariomycetes</taxon>
        <taxon>Hypocreomycetidae</taxon>
        <taxon>Hypocreales</taxon>
        <taxon>Cordycipitaceae</taxon>
        <taxon>Akanthomyces</taxon>
        <taxon>Cordyceps confragosa</taxon>
    </lineage>
</organism>
<evidence type="ECO:0000256" key="1">
    <source>
        <dbReference type="SAM" id="MobiDB-lite"/>
    </source>
</evidence>
<protein>
    <submittedName>
        <fullName evidence="2">Uncharacterized protein</fullName>
    </submittedName>
</protein>
<accession>A0A162K7C7</accession>
<sequence>MPHAPTGNSQTTSLPSRDASTFPSPMSSSPAASPGGFSVDCPSLSSSQSSLGAFAVETGSSSSAEPVRNTERTRRHAFGESFCPDADRLTSGRAIPRRVSSATASALDSVSDDDSGVYMPPAWEAPRVLPPPNHPEEAARRAANRPQLQVNVAAEPGEMDSATDDSNIPSTTSSFEEELFVIYLSDKTLASHCDYTNGLIIGEPSTATQIDDEREVVVAAEPN</sequence>
<dbReference type="AlphaFoldDB" id="A0A162K7C7"/>
<feature type="compositionally biased region" description="Low complexity" evidence="1">
    <location>
        <begin position="99"/>
        <end position="109"/>
    </location>
</feature>
<comment type="caution">
    <text evidence="2">The sequence shown here is derived from an EMBL/GenBank/DDBJ whole genome shotgun (WGS) entry which is preliminary data.</text>
</comment>